<dbReference type="Gene3D" id="1.20.1560.10">
    <property type="entry name" value="ABC transporter type 1, transmembrane domain"/>
    <property type="match status" value="1"/>
</dbReference>
<comment type="caution">
    <text evidence="12">The sequence shown here is derived from an EMBL/GenBank/DDBJ whole genome shotgun (WGS) entry which is preliminary data.</text>
</comment>
<organism evidence="12 13">
    <name type="scientific">Fundidesulfovibrio magnetotacticus</name>
    <dbReference type="NCBI Taxonomy" id="2730080"/>
    <lineage>
        <taxon>Bacteria</taxon>
        <taxon>Pseudomonadati</taxon>
        <taxon>Thermodesulfobacteriota</taxon>
        <taxon>Desulfovibrionia</taxon>
        <taxon>Desulfovibrionales</taxon>
        <taxon>Desulfovibrionaceae</taxon>
        <taxon>Fundidesulfovibrio</taxon>
    </lineage>
</organism>
<evidence type="ECO:0000256" key="9">
    <source>
        <dbReference type="SAM" id="Phobius"/>
    </source>
</evidence>
<evidence type="ECO:0000256" key="7">
    <source>
        <dbReference type="ARBA" id="ARBA00022989"/>
    </source>
</evidence>
<dbReference type="EMBL" id="BLTE01000012">
    <property type="protein sequence ID" value="GFK94823.1"/>
    <property type="molecule type" value="Genomic_DNA"/>
</dbReference>
<accession>A0A6V8LQQ1</accession>
<dbReference type="InterPro" id="IPR011527">
    <property type="entry name" value="ABC1_TM_dom"/>
</dbReference>
<dbReference type="GO" id="GO:0016887">
    <property type="term" value="F:ATP hydrolysis activity"/>
    <property type="evidence" value="ECO:0007669"/>
    <property type="project" value="InterPro"/>
</dbReference>
<dbReference type="PANTHER" id="PTHR24221">
    <property type="entry name" value="ATP-BINDING CASSETTE SUB-FAMILY B"/>
    <property type="match status" value="1"/>
</dbReference>
<dbReference type="PROSITE" id="PS50929">
    <property type="entry name" value="ABC_TM1F"/>
    <property type="match status" value="1"/>
</dbReference>
<reference evidence="12 13" key="1">
    <citation type="submission" date="2020-04" db="EMBL/GenBank/DDBJ databases">
        <authorList>
            <consortium name="Desulfovibrio sp. FSS-1 genome sequencing consortium"/>
            <person name="Shimoshige H."/>
            <person name="Kobayashi H."/>
            <person name="Maekawa T."/>
        </authorList>
    </citation>
    <scope>NUCLEOTIDE SEQUENCE [LARGE SCALE GENOMIC DNA]</scope>
    <source>
        <strain evidence="12 13">SIID29052-01</strain>
    </source>
</reference>
<dbReference type="InterPro" id="IPR036640">
    <property type="entry name" value="ABC1_TM_sf"/>
</dbReference>
<evidence type="ECO:0000259" key="10">
    <source>
        <dbReference type="PROSITE" id="PS50893"/>
    </source>
</evidence>
<dbReference type="PROSITE" id="PS50893">
    <property type="entry name" value="ABC_TRANSPORTER_2"/>
    <property type="match status" value="1"/>
</dbReference>
<keyword evidence="3" id="KW-1003">Cell membrane</keyword>
<feature type="domain" description="ABC transporter" evidence="10">
    <location>
        <begin position="355"/>
        <end position="592"/>
    </location>
</feature>
<dbReference type="Pfam" id="PF00005">
    <property type="entry name" value="ABC_tran"/>
    <property type="match status" value="1"/>
</dbReference>
<dbReference type="InterPro" id="IPR003593">
    <property type="entry name" value="AAA+_ATPase"/>
</dbReference>
<feature type="transmembrane region" description="Helical" evidence="9">
    <location>
        <begin position="179"/>
        <end position="196"/>
    </location>
</feature>
<dbReference type="PANTHER" id="PTHR24221:SF654">
    <property type="entry name" value="ATP-BINDING CASSETTE SUB-FAMILY B MEMBER 6"/>
    <property type="match status" value="1"/>
</dbReference>
<comment type="subcellular location">
    <subcellularLocation>
        <location evidence="1">Cell membrane</location>
        <topology evidence="1">Multi-pass membrane protein</topology>
    </subcellularLocation>
</comment>
<gene>
    <name evidence="12" type="primary">hepA</name>
    <name evidence="12" type="ORF">NNJEOMEG_02671</name>
</gene>
<dbReference type="RefSeq" id="WP_173085267.1">
    <property type="nucleotide sequence ID" value="NZ_BLTE01000012.1"/>
</dbReference>
<evidence type="ECO:0000256" key="3">
    <source>
        <dbReference type="ARBA" id="ARBA00022475"/>
    </source>
</evidence>
<keyword evidence="2" id="KW-0813">Transport</keyword>
<feature type="transmembrane region" description="Helical" evidence="9">
    <location>
        <begin position="157"/>
        <end position="173"/>
    </location>
</feature>
<dbReference type="Pfam" id="PF00664">
    <property type="entry name" value="ABC_membrane"/>
    <property type="match status" value="1"/>
</dbReference>
<protein>
    <submittedName>
        <fullName evidence="12">Heterocyst differentiation ATP-binding protein HepA</fullName>
    </submittedName>
</protein>
<keyword evidence="7 9" id="KW-1133">Transmembrane helix</keyword>
<evidence type="ECO:0000259" key="11">
    <source>
        <dbReference type="PROSITE" id="PS50929"/>
    </source>
</evidence>
<dbReference type="GO" id="GO:0005524">
    <property type="term" value="F:ATP binding"/>
    <property type="evidence" value="ECO:0007669"/>
    <property type="project" value="UniProtKB-KW"/>
</dbReference>
<proteinExistence type="predicted"/>
<feature type="transmembrane region" description="Helical" evidence="9">
    <location>
        <begin position="25"/>
        <end position="48"/>
    </location>
</feature>
<evidence type="ECO:0000256" key="5">
    <source>
        <dbReference type="ARBA" id="ARBA00022741"/>
    </source>
</evidence>
<dbReference type="FunFam" id="3.40.50.300:FF:000299">
    <property type="entry name" value="ABC transporter ATP-binding protein/permease"/>
    <property type="match status" value="1"/>
</dbReference>
<keyword evidence="4 9" id="KW-0812">Transmembrane</keyword>
<dbReference type="PROSITE" id="PS00211">
    <property type="entry name" value="ABC_TRANSPORTER_1"/>
    <property type="match status" value="1"/>
</dbReference>
<evidence type="ECO:0000313" key="13">
    <source>
        <dbReference type="Proteomes" id="UP000494245"/>
    </source>
</evidence>
<keyword evidence="8 9" id="KW-0472">Membrane</keyword>
<dbReference type="InterPro" id="IPR039421">
    <property type="entry name" value="Type_1_exporter"/>
</dbReference>
<evidence type="ECO:0000256" key="1">
    <source>
        <dbReference type="ARBA" id="ARBA00004651"/>
    </source>
</evidence>
<evidence type="ECO:0000256" key="2">
    <source>
        <dbReference type="ARBA" id="ARBA00022448"/>
    </source>
</evidence>
<evidence type="ECO:0000313" key="12">
    <source>
        <dbReference type="EMBL" id="GFK94823.1"/>
    </source>
</evidence>
<dbReference type="SUPFAM" id="SSF52540">
    <property type="entry name" value="P-loop containing nucleoside triphosphate hydrolases"/>
    <property type="match status" value="1"/>
</dbReference>
<feature type="domain" description="ABC transmembrane type-1" evidence="11">
    <location>
        <begin position="26"/>
        <end position="321"/>
    </location>
</feature>
<keyword evidence="13" id="KW-1185">Reference proteome</keyword>
<keyword evidence="6 12" id="KW-0067">ATP-binding</keyword>
<dbReference type="Proteomes" id="UP000494245">
    <property type="component" value="Unassembled WGS sequence"/>
</dbReference>
<dbReference type="SUPFAM" id="SSF90123">
    <property type="entry name" value="ABC transporter transmembrane region"/>
    <property type="match status" value="1"/>
</dbReference>
<reference evidence="12 13" key="2">
    <citation type="submission" date="2020-05" db="EMBL/GenBank/DDBJ databases">
        <title>Draft genome sequence of Desulfovibrio sp. strainFSS-1.</title>
        <authorList>
            <person name="Shimoshige H."/>
            <person name="Kobayashi H."/>
            <person name="Maekawa T."/>
        </authorList>
    </citation>
    <scope>NUCLEOTIDE SEQUENCE [LARGE SCALE GENOMIC DNA]</scope>
    <source>
        <strain evidence="12 13">SIID29052-01</strain>
    </source>
</reference>
<feature type="transmembrane region" description="Helical" evidence="9">
    <location>
        <begin position="260"/>
        <end position="285"/>
    </location>
</feature>
<evidence type="ECO:0000256" key="8">
    <source>
        <dbReference type="ARBA" id="ARBA00023136"/>
    </source>
</evidence>
<dbReference type="InterPro" id="IPR017871">
    <property type="entry name" value="ABC_transporter-like_CS"/>
</dbReference>
<dbReference type="GO" id="GO:0140359">
    <property type="term" value="F:ABC-type transporter activity"/>
    <property type="evidence" value="ECO:0007669"/>
    <property type="project" value="InterPro"/>
</dbReference>
<dbReference type="SMART" id="SM00382">
    <property type="entry name" value="AAA"/>
    <property type="match status" value="1"/>
</dbReference>
<dbReference type="InterPro" id="IPR027417">
    <property type="entry name" value="P-loop_NTPase"/>
</dbReference>
<dbReference type="GO" id="GO:0005886">
    <property type="term" value="C:plasma membrane"/>
    <property type="evidence" value="ECO:0007669"/>
    <property type="project" value="UniProtKB-SubCell"/>
</dbReference>
<dbReference type="AlphaFoldDB" id="A0A6V8LQQ1"/>
<sequence>MKNIPILSTLTHYYGVFRRHVGNRLIVLFALILAGGLTEGLGFTLFIPLLGVEGGAAADNTPTRFVRAAFACLGIELSLAPLLILLVGTFLLKGGFVLAQAVFKARLQTNLERDLRLRFLDRYAFMSYRFYASTNQGHLNNIITTEIGRALSGLNNYVNLIINLVYISIYVGLSMTINAPLTLGVVAACLVAALFLKRVTRLLEKVSRDVSRTNSEVQSLLIQFISQFKYLKATGSFPALLRHLHARIEENRRHSLRSAVLPEFTASAVEPLAVLCLAGLLWYYVGYQGKAMGEVLVVLVFFHRAFMRIFESQNVWQRFSAYIGGITVVDESARALDANREVGGAAQAHALEREIALRGVSFAYGDKPVLQDVTLSIPRNASIGIVGPSGAGKTTLFDLLTGLLAPDKGSVTLDGADYRDIDPVSLRRLFGYVTQDPVAFNDTIADNIAFWACEPGDSSCMERVREAARKAHCLDFIEQAEHGFDTFLGDRGIRLSGGQRQRLSIAREIFKNPSIMIFDEATSALDSEAEAVVQASIREMAGTMTTVIIAHRLSSVRSCDRIYVLDAGRVVEEGSFEQLRDIPGGRFAQMCEAQGL</sequence>
<evidence type="ECO:0000256" key="6">
    <source>
        <dbReference type="ARBA" id="ARBA00022840"/>
    </source>
</evidence>
<dbReference type="GO" id="GO:0034040">
    <property type="term" value="F:ATPase-coupled lipid transmembrane transporter activity"/>
    <property type="evidence" value="ECO:0007669"/>
    <property type="project" value="TreeGrafter"/>
</dbReference>
<dbReference type="Gene3D" id="3.40.50.300">
    <property type="entry name" value="P-loop containing nucleotide triphosphate hydrolases"/>
    <property type="match status" value="1"/>
</dbReference>
<keyword evidence="5" id="KW-0547">Nucleotide-binding</keyword>
<dbReference type="InterPro" id="IPR003439">
    <property type="entry name" value="ABC_transporter-like_ATP-bd"/>
</dbReference>
<feature type="transmembrane region" description="Helical" evidence="9">
    <location>
        <begin position="68"/>
        <end position="92"/>
    </location>
</feature>
<evidence type="ECO:0000256" key="4">
    <source>
        <dbReference type="ARBA" id="ARBA00022692"/>
    </source>
</evidence>
<name>A0A6V8LQQ1_9BACT</name>